<protein>
    <recommendedName>
        <fullName evidence="4">Phospholipase A2</fullName>
    </recommendedName>
</protein>
<dbReference type="InterPro" id="IPR036444">
    <property type="entry name" value="PLipase_A2_dom_sf"/>
</dbReference>
<feature type="chain" id="PRO_5039263857" description="Phospholipase A2" evidence="1">
    <location>
        <begin position="37"/>
        <end position="202"/>
    </location>
</feature>
<sequence length="202" mass="20963">MTENLTLRAVARRVVAASAIAVFATLVLGTTAAAAAASGAPTTIGPITNPAEKAIAALVGDHPEQALTALPSDFPAVMGYRPGVEDGKPVNTTGDCSSPVPMPDRFEPLCRSHDFGYDLLRYGDRTGRPAAPWARLALDEMLVDAMHRSCSNPVCDAAASLAGVGLDANSWRQHWSAPVPESAGDMAASAALRVTESLAGRR</sequence>
<dbReference type="GO" id="GO:0006644">
    <property type="term" value="P:phospholipid metabolic process"/>
    <property type="evidence" value="ECO:0007669"/>
    <property type="project" value="InterPro"/>
</dbReference>
<name>M3TDT7_GORML</name>
<dbReference type="GO" id="GO:0050482">
    <property type="term" value="P:arachidonate secretion"/>
    <property type="evidence" value="ECO:0007669"/>
    <property type="project" value="InterPro"/>
</dbReference>
<keyword evidence="3" id="KW-1185">Reference proteome</keyword>
<gene>
    <name evidence="2" type="ORF">GM1_011_00280</name>
</gene>
<dbReference type="Proteomes" id="UP000035009">
    <property type="component" value="Unassembled WGS sequence"/>
</dbReference>
<comment type="caution">
    <text evidence="2">The sequence shown here is derived from an EMBL/GenBank/DDBJ whole genome shotgun (WGS) entry which is preliminary data.</text>
</comment>
<dbReference type="EMBL" id="BAOP01000011">
    <property type="protein sequence ID" value="GAC79601.1"/>
    <property type="molecule type" value="Genomic_DNA"/>
</dbReference>
<dbReference type="eggNOG" id="ENOG503330I">
    <property type="taxonomic scope" value="Bacteria"/>
</dbReference>
<dbReference type="Gene3D" id="1.20.90.10">
    <property type="entry name" value="Phospholipase A2 domain"/>
    <property type="match status" value="1"/>
</dbReference>
<evidence type="ECO:0000313" key="3">
    <source>
        <dbReference type="Proteomes" id="UP000035009"/>
    </source>
</evidence>
<dbReference type="OrthoDB" id="3389925at2"/>
<reference evidence="2 3" key="1">
    <citation type="submission" date="2013-02" db="EMBL/GenBank/DDBJ databases">
        <title>Whole genome shotgun sequence of Gordonia malaquae NBRC 108250.</title>
        <authorList>
            <person name="Yoshida I."/>
            <person name="Hosoyama A."/>
            <person name="Tsuchikane K."/>
            <person name="Ando Y."/>
            <person name="Baba S."/>
            <person name="Ohji S."/>
            <person name="Hamada M."/>
            <person name="Tamura T."/>
            <person name="Yamazoe A."/>
            <person name="Yamazaki S."/>
            <person name="Fujita N."/>
        </authorList>
    </citation>
    <scope>NUCLEOTIDE SEQUENCE [LARGE SCALE GENOMIC DNA]</scope>
    <source>
        <strain evidence="2 3">NBRC 108250</strain>
    </source>
</reference>
<dbReference type="AlphaFoldDB" id="M3TDT7"/>
<dbReference type="SUPFAM" id="SSF48619">
    <property type="entry name" value="Phospholipase A2, PLA2"/>
    <property type="match status" value="1"/>
</dbReference>
<dbReference type="RefSeq" id="WP_008378123.1">
    <property type="nucleotide sequence ID" value="NZ_BAOP01000011.1"/>
</dbReference>
<dbReference type="STRING" id="410332.SAMN04488550_3135"/>
<evidence type="ECO:0000256" key="1">
    <source>
        <dbReference type="SAM" id="SignalP"/>
    </source>
</evidence>
<dbReference type="GO" id="GO:0004623">
    <property type="term" value="F:phospholipase A2 activity"/>
    <property type="evidence" value="ECO:0007669"/>
    <property type="project" value="InterPro"/>
</dbReference>
<feature type="signal peptide" evidence="1">
    <location>
        <begin position="1"/>
        <end position="36"/>
    </location>
</feature>
<keyword evidence="1" id="KW-0732">Signal</keyword>
<organism evidence="2 3">
    <name type="scientific">Gordonia malaquae NBRC 108250</name>
    <dbReference type="NCBI Taxonomy" id="1223542"/>
    <lineage>
        <taxon>Bacteria</taxon>
        <taxon>Bacillati</taxon>
        <taxon>Actinomycetota</taxon>
        <taxon>Actinomycetes</taxon>
        <taxon>Mycobacteriales</taxon>
        <taxon>Gordoniaceae</taxon>
        <taxon>Gordonia</taxon>
    </lineage>
</organism>
<evidence type="ECO:0008006" key="4">
    <source>
        <dbReference type="Google" id="ProtNLM"/>
    </source>
</evidence>
<proteinExistence type="predicted"/>
<evidence type="ECO:0000313" key="2">
    <source>
        <dbReference type="EMBL" id="GAC79601.1"/>
    </source>
</evidence>
<accession>M3TDT7</accession>